<dbReference type="SUPFAM" id="SSF69118">
    <property type="entry name" value="AhpD-like"/>
    <property type="match status" value="1"/>
</dbReference>
<dbReference type="GO" id="GO:0051920">
    <property type="term" value="F:peroxiredoxin activity"/>
    <property type="evidence" value="ECO:0007669"/>
    <property type="project" value="InterPro"/>
</dbReference>
<dbReference type="Gene3D" id="1.20.1290.10">
    <property type="entry name" value="AhpD-like"/>
    <property type="match status" value="1"/>
</dbReference>
<keyword evidence="2" id="KW-0456">Lyase</keyword>
<dbReference type="AlphaFoldDB" id="A0AAN0MHX3"/>
<keyword evidence="3" id="KW-1185">Reference proteome</keyword>
<dbReference type="GO" id="GO:0047575">
    <property type="term" value="F:4-carboxymuconolactone decarboxylase activity"/>
    <property type="evidence" value="ECO:0007669"/>
    <property type="project" value="UniProtKB-EC"/>
</dbReference>
<evidence type="ECO:0000259" key="1">
    <source>
        <dbReference type="Pfam" id="PF02627"/>
    </source>
</evidence>
<evidence type="ECO:0000313" key="3">
    <source>
        <dbReference type="Proteomes" id="UP001470809"/>
    </source>
</evidence>
<gene>
    <name evidence="2" type="primary">pcaC</name>
    <name evidence="2" type="ORF">AABB31_08610</name>
</gene>
<proteinExistence type="predicted"/>
<sequence>MDDKARRGMAIRREVLGDIHVDRAEATKTEFDAPFQDLITDAAWGTVWADDTITRRERSMLTLAVLAATGSYAEIPMHVRACRNTGASAEDIMQAFLHVAVYAGVPKANHAITLAKETIAEMEIPS</sequence>
<reference evidence="2 3" key="2">
    <citation type="submission" date="2024-08" db="EMBL/GenBank/DDBJ databases">
        <title>Phylogenomic analyses of a clade within the roseobacter group suggest taxonomic reassignments of species of the genera Aestuariivita, Citreicella, Loktanella, Nautella, Pelagibaca, Ruegeria, Thalassobius, Thiobacimonas and Tropicibacter, and the proposal o.</title>
        <authorList>
            <person name="Jeon C.O."/>
        </authorList>
    </citation>
    <scope>NUCLEOTIDE SEQUENCE [LARGE SCALE GENOMIC DNA]</scope>
    <source>
        <strain evidence="2 3">SS1-5</strain>
    </source>
</reference>
<dbReference type="Proteomes" id="UP001470809">
    <property type="component" value="Chromosome"/>
</dbReference>
<protein>
    <submittedName>
        <fullName evidence="2">4-carboxymuconolactone decarboxylase</fullName>
        <ecNumber evidence="2">4.1.1.44</ecNumber>
    </submittedName>
</protein>
<reference evidence="3" key="1">
    <citation type="submission" date="2024-04" db="EMBL/GenBank/DDBJ databases">
        <title>Phylogenomic analyses of a clade within the roseobacter group suggest taxonomic reassignments of species of the genera Aestuariivita, Citreicella, Loktanella, Nautella, Pelagibaca, Ruegeria, Thalassobius, Thiobacimonas and Tropicibacter, and the proposal o.</title>
        <authorList>
            <person name="Jeon C.O."/>
        </authorList>
    </citation>
    <scope>NUCLEOTIDE SEQUENCE [LARGE SCALE GENOMIC DNA]</scope>
    <source>
        <strain evidence="3">SS1-5</strain>
    </source>
</reference>
<dbReference type="EMBL" id="CP151767">
    <property type="protein sequence ID" value="WZU68906.1"/>
    <property type="molecule type" value="Genomic_DNA"/>
</dbReference>
<evidence type="ECO:0000313" key="2">
    <source>
        <dbReference type="EMBL" id="WZU68906.1"/>
    </source>
</evidence>
<dbReference type="InterPro" id="IPR052512">
    <property type="entry name" value="4CMD/NDH-1_regulator"/>
</dbReference>
<dbReference type="InterPro" id="IPR012788">
    <property type="entry name" value="Decarb_PcaC"/>
</dbReference>
<dbReference type="EC" id="4.1.1.44" evidence="2"/>
<dbReference type="NCBIfam" id="TIGR02425">
    <property type="entry name" value="decarb_PcaC"/>
    <property type="match status" value="1"/>
</dbReference>
<dbReference type="PANTHER" id="PTHR33570:SF2">
    <property type="entry name" value="CARBOXYMUCONOLACTONE DECARBOXYLASE-LIKE DOMAIN-CONTAINING PROTEIN"/>
    <property type="match status" value="1"/>
</dbReference>
<dbReference type="RefSeq" id="WP_342078199.1">
    <property type="nucleotide sequence ID" value="NZ_CP151767.2"/>
</dbReference>
<organism evidence="2 3">
    <name type="scientific">Yoonia rhodophyticola</name>
    <dbReference type="NCBI Taxonomy" id="3137370"/>
    <lineage>
        <taxon>Bacteria</taxon>
        <taxon>Pseudomonadati</taxon>
        <taxon>Pseudomonadota</taxon>
        <taxon>Alphaproteobacteria</taxon>
        <taxon>Rhodobacterales</taxon>
        <taxon>Paracoccaceae</taxon>
        <taxon>Yoonia</taxon>
    </lineage>
</organism>
<dbReference type="Pfam" id="PF02627">
    <property type="entry name" value="CMD"/>
    <property type="match status" value="1"/>
</dbReference>
<accession>A0AAN0MHX3</accession>
<dbReference type="InterPro" id="IPR029032">
    <property type="entry name" value="AhpD-like"/>
</dbReference>
<feature type="domain" description="Carboxymuconolactone decarboxylase-like" evidence="1">
    <location>
        <begin position="35"/>
        <end position="117"/>
    </location>
</feature>
<name>A0AAN0MHX3_9RHOB</name>
<dbReference type="PANTHER" id="PTHR33570">
    <property type="entry name" value="4-CARBOXYMUCONOLACTONE DECARBOXYLASE FAMILY PROTEIN"/>
    <property type="match status" value="1"/>
</dbReference>
<dbReference type="InterPro" id="IPR003779">
    <property type="entry name" value="CMD-like"/>
</dbReference>
<dbReference type="KEGG" id="yrh:AABB31_08610"/>